<dbReference type="RefSeq" id="WP_106133155.1">
    <property type="nucleotide sequence ID" value="NZ_PVTR01000004.1"/>
</dbReference>
<dbReference type="InterPro" id="IPR013815">
    <property type="entry name" value="ATP_grasp_subdomain_1"/>
</dbReference>
<evidence type="ECO:0000259" key="5">
    <source>
        <dbReference type="PROSITE" id="PS50975"/>
    </source>
</evidence>
<keyword evidence="7" id="KW-1185">Reference proteome</keyword>
<evidence type="ECO:0000256" key="1">
    <source>
        <dbReference type="ARBA" id="ARBA00022598"/>
    </source>
</evidence>
<keyword evidence="3 4" id="KW-0067">ATP-binding</keyword>
<evidence type="ECO:0000313" key="6">
    <source>
        <dbReference type="EMBL" id="PRY88420.1"/>
    </source>
</evidence>
<evidence type="ECO:0000256" key="4">
    <source>
        <dbReference type="PROSITE-ProRule" id="PRU00409"/>
    </source>
</evidence>
<sequence>MTSSNINGKPVAIVLGGTNPHKQLIVNLKERGYFTVLIDYLENPSAKEVADHHVQESTLDKDKVLEIANQFQPKLILSICIDQANGVASYVSEKLGLPVLHSFQSTNLINNKLNLKKFCVENKINTAPFIEKFSIENLKVLNLPLVIKPVDTTGSKGVLKIENLENLSQIIDRSRSFSPSQSVFIEEFVEGTEVQVDCFVIDGKATTVMFNVKNKLKTGADAVMQSIGSTCVPKKYFSNAVTEEFSDIAQNIVNGLSLKSGPFFFQALIKDQKVYLIEFALRIGGGLSYKIIPTVTGFDTLQASLDVLLGLLPRLPESQNQADYFATNNIYVEPGKFGEIEFDTGMDHSLIEFFIPYKTKGAVIGAEFSSNNRIGAFITKGKSISELKVKAKQVYGSFKVLDVNGKQLNHINLRP</sequence>
<dbReference type="SUPFAM" id="SSF56059">
    <property type="entry name" value="Glutathione synthetase ATP-binding domain-like"/>
    <property type="match status" value="1"/>
</dbReference>
<reference evidence="6 7" key="1">
    <citation type="submission" date="2018-03" db="EMBL/GenBank/DDBJ databases">
        <title>Genomic Encyclopedia of Archaeal and Bacterial Type Strains, Phase II (KMG-II): from individual species to whole genera.</title>
        <authorList>
            <person name="Goeker M."/>
        </authorList>
    </citation>
    <scope>NUCLEOTIDE SEQUENCE [LARGE SCALE GENOMIC DNA]</scope>
    <source>
        <strain evidence="6 7">DSM 27929</strain>
    </source>
</reference>
<gene>
    <name evidence="6" type="ORF">CLW00_10471</name>
</gene>
<organism evidence="6 7">
    <name type="scientific">Mongoliibacter ruber</name>
    <dbReference type="NCBI Taxonomy" id="1750599"/>
    <lineage>
        <taxon>Bacteria</taxon>
        <taxon>Pseudomonadati</taxon>
        <taxon>Bacteroidota</taxon>
        <taxon>Cytophagia</taxon>
        <taxon>Cytophagales</taxon>
        <taxon>Cyclobacteriaceae</taxon>
        <taxon>Mongoliibacter</taxon>
    </lineage>
</organism>
<dbReference type="Pfam" id="PF13535">
    <property type="entry name" value="ATP-grasp_4"/>
    <property type="match status" value="1"/>
</dbReference>
<dbReference type="PANTHER" id="PTHR43055:SF1">
    <property type="entry name" value="FORMATE-DEPENDENT PHOSPHORIBOSYLGLYCINAMIDE FORMYLTRANSFERASE"/>
    <property type="match status" value="1"/>
</dbReference>
<feature type="domain" description="ATP-grasp" evidence="5">
    <location>
        <begin position="116"/>
        <end position="309"/>
    </location>
</feature>
<accession>A0A2T0WP08</accession>
<dbReference type="OrthoDB" id="9803907at2"/>
<dbReference type="Proteomes" id="UP000238157">
    <property type="component" value="Unassembled WGS sequence"/>
</dbReference>
<dbReference type="Gene3D" id="3.30.470.20">
    <property type="entry name" value="ATP-grasp fold, B domain"/>
    <property type="match status" value="1"/>
</dbReference>
<name>A0A2T0WP08_9BACT</name>
<comment type="caution">
    <text evidence="6">The sequence shown here is derived from an EMBL/GenBank/DDBJ whole genome shotgun (WGS) entry which is preliminary data.</text>
</comment>
<evidence type="ECO:0000256" key="2">
    <source>
        <dbReference type="ARBA" id="ARBA00022741"/>
    </source>
</evidence>
<dbReference type="GO" id="GO:0046872">
    <property type="term" value="F:metal ion binding"/>
    <property type="evidence" value="ECO:0007669"/>
    <property type="project" value="InterPro"/>
</dbReference>
<keyword evidence="2 4" id="KW-0547">Nucleotide-binding</keyword>
<dbReference type="Gene3D" id="3.40.50.20">
    <property type="match status" value="1"/>
</dbReference>
<proteinExistence type="predicted"/>
<dbReference type="Gene3D" id="3.30.1490.20">
    <property type="entry name" value="ATP-grasp fold, A domain"/>
    <property type="match status" value="1"/>
</dbReference>
<dbReference type="PROSITE" id="PS50975">
    <property type="entry name" value="ATP_GRASP"/>
    <property type="match status" value="1"/>
</dbReference>
<dbReference type="EMBL" id="PVTR01000004">
    <property type="protein sequence ID" value="PRY88420.1"/>
    <property type="molecule type" value="Genomic_DNA"/>
</dbReference>
<evidence type="ECO:0000313" key="7">
    <source>
        <dbReference type="Proteomes" id="UP000238157"/>
    </source>
</evidence>
<dbReference type="InterPro" id="IPR011761">
    <property type="entry name" value="ATP-grasp"/>
</dbReference>
<dbReference type="GO" id="GO:0016874">
    <property type="term" value="F:ligase activity"/>
    <property type="evidence" value="ECO:0007669"/>
    <property type="project" value="UniProtKB-KW"/>
</dbReference>
<dbReference type="GO" id="GO:0005524">
    <property type="term" value="F:ATP binding"/>
    <property type="evidence" value="ECO:0007669"/>
    <property type="project" value="UniProtKB-UniRule"/>
</dbReference>
<protein>
    <submittedName>
        <fullName evidence="6">Biotin carboxylase</fullName>
    </submittedName>
</protein>
<dbReference type="SMART" id="SM01209">
    <property type="entry name" value="GARS_A"/>
    <property type="match status" value="1"/>
</dbReference>
<dbReference type="GO" id="GO:0005829">
    <property type="term" value="C:cytosol"/>
    <property type="evidence" value="ECO:0007669"/>
    <property type="project" value="TreeGrafter"/>
</dbReference>
<dbReference type="PANTHER" id="PTHR43055">
    <property type="entry name" value="FORMATE-DEPENDENT PHOSPHORIBOSYLGLYCINAMIDE FORMYLTRANSFERASE"/>
    <property type="match status" value="1"/>
</dbReference>
<evidence type="ECO:0000256" key="3">
    <source>
        <dbReference type="ARBA" id="ARBA00022840"/>
    </source>
</evidence>
<dbReference type="AlphaFoldDB" id="A0A2T0WP08"/>
<keyword evidence="1" id="KW-0436">Ligase</keyword>